<name>A0AAE0W553_9BIVA</name>
<keyword evidence="2" id="KW-1185">Reference proteome</keyword>
<organism evidence="1 2">
    <name type="scientific">Potamilus streckersoni</name>
    <dbReference type="NCBI Taxonomy" id="2493646"/>
    <lineage>
        <taxon>Eukaryota</taxon>
        <taxon>Metazoa</taxon>
        <taxon>Spiralia</taxon>
        <taxon>Lophotrochozoa</taxon>
        <taxon>Mollusca</taxon>
        <taxon>Bivalvia</taxon>
        <taxon>Autobranchia</taxon>
        <taxon>Heteroconchia</taxon>
        <taxon>Palaeoheterodonta</taxon>
        <taxon>Unionida</taxon>
        <taxon>Unionoidea</taxon>
        <taxon>Unionidae</taxon>
        <taxon>Ambleminae</taxon>
        <taxon>Lampsilini</taxon>
        <taxon>Potamilus</taxon>
    </lineage>
</organism>
<reference evidence="1" key="2">
    <citation type="journal article" date="2021" name="Genome Biol. Evol.">
        <title>Developing a high-quality reference genome for a parasitic bivalve with doubly uniparental inheritance (Bivalvia: Unionida).</title>
        <authorList>
            <person name="Smith C.H."/>
        </authorList>
    </citation>
    <scope>NUCLEOTIDE SEQUENCE</scope>
    <source>
        <strain evidence="1">CHS0354</strain>
        <tissue evidence="1">Mantle</tissue>
    </source>
</reference>
<evidence type="ECO:0000313" key="2">
    <source>
        <dbReference type="Proteomes" id="UP001195483"/>
    </source>
</evidence>
<comment type="caution">
    <text evidence="1">The sequence shown here is derived from an EMBL/GenBank/DDBJ whole genome shotgun (WGS) entry which is preliminary data.</text>
</comment>
<evidence type="ECO:0000313" key="1">
    <source>
        <dbReference type="EMBL" id="KAK3600827.1"/>
    </source>
</evidence>
<dbReference type="AlphaFoldDB" id="A0AAE0W553"/>
<protein>
    <submittedName>
        <fullName evidence="1">Uncharacterized protein</fullName>
    </submittedName>
</protein>
<accession>A0AAE0W553</accession>
<reference evidence="1" key="1">
    <citation type="journal article" date="2021" name="Genome Biol. Evol.">
        <title>A High-Quality Reference Genome for a Parasitic Bivalve with Doubly Uniparental Inheritance (Bivalvia: Unionida).</title>
        <authorList>
            <person name="Smith C.H."/>
        </authorList>
    </citation>
    <scope>NUCLEOTIDE SEQUENCE</scope>
    <source>
        <strain evidence="1">CHS0354</strain>
    </source>
</reference>
<gene>
    <name evidence="1" type="ORF">CHS0354_020509</name>
</gene>
<dbReference type="EMBL" id="JAEAOA010001246">
    <property type="protein sequence ID" value="KAK3600827.1"/>
    <property type="molecule type" value="Genomic_DNA"/>
</dbReference>
<sequence length="75" mass="8825">MGCSIVLRHIRLKTQKTWNRFCPSCRSRVNIEFKSKSLKLRRVGDSKDFQLGLHTTSLLFSHWRSDDIGEQWTST</sequence>
<proteinExistence type="predicted"/>
<reference evidence="1" key="3">
    <citation type="submission" date="2023-05" db="EMBL/GenBank/DDBJ databases">
        <authorList>
            <person name="Smith C.H."/>
        </authorList>
    </citation>
    <scope>NUCLEOTIDE SEQUENCE</scope>
    <source>
        <strain evidence="1">CHS0354</strain>
        <tissue evidence="1">Mantle</tissue>
    </source>
</reference>
<dbReference type="Proteomes" id="UP001195483">
    <property type="component" value="Unassembled WGS sequence"/>
</dbReference>